<reference evidence="2" key="1">
    <citation type="journal article" date="2019" name="Emerg. Microbes Infect.">
        <title>Comprehensive subspecies identification of 175 nontuberculous mycobacteria species based on 7547 genomic profiles.</title>
        <authorList>
            <person name="Matsumoto Y."/>
            <person name="Kinjo T."/>
            <person name="Motooka D."/>
            <person name="Nabeya D."/>
            <person name="Jung N."/>
            <person name="Uechi K."/>
            <person name="Horii T."/>
            <person name="Iida T."/>
            <person name="Fujita J."/>
            <person name="Nakamura S."/>
        </authorList>
    </citation>
    <scope>NUCLEOTIDE SEQUENCE [LARGE SCALE GENOMIC DNA]</scope>
    <source>
        <strain evidence="2">JCM 13671</strain>
    </source>
</reference>
<protein>
    <submittedName>
        <fullName evidence="2">GTP cyclohydrolase II</fullName>
    </submittedName>
</protein>
<dbReference type="AlphaFoldDB" id="A0A7I7XZ91"/>
<proteinExistence type="inferred from homology"/>
<sequence length="91" mass="9891">MFHVLTLTYTQPLEEVDKVRPDHLAWIESEIKAGRLLLAGRQESQKGGILITADIDTSAADELIAADPYALAGLVEYERVGFNAGLRAPGL</sequence>
<evidence type="ECO:0000313" key="2">
    <source>
        <dbReference type="EMBL" id="BBZ34454.1"/>
    </source>
</evidence>
<dbReference type="RefSeq" id="WP_085151496.1">
    <property type="nucleotide sequence ID" value="NZ_AP022612.1"/>
</dbReference>
<dbReference type="GO" id="GO:0016787">
    <property type="term" value="F:hydrolase activity"/>
    <property type="evidence" value="ECO:0007669"/>
    <property type="project" value="UniProtKB-KW"/>
</dbReference>
<dbReference type="OrthoDB" id="9814407at2"/>
<comment type="similarity">
    <text evidence="1">Belongs to the YciI family.</text>
</comment>
<dbReference type="EMBL" id="AP022612">
    <property type="protein sequence ID" value="BBZ34454.1"/>
    <property type="molecule type" value="Genomic_DNA"/>
</dbReference>
<organism evidence="2 3">
    <name type="scientific">Mycolicibacterium confluentis</name>
    <dbReference type="NCBI Taxonomy" id="28047"/>
    <lineage>
        <taxon>Bacteria</taxon>
        <taxon>Bacillati</taxon>
        <taxon>Actinomycetota</taxon>
        <taxon>Actinomycetes</taxon>
        <taxon>Mycobacteriales</taxon>
        <taxon>Mycobacteriaceae</taxon>
        <taxon>Mycolicibacterium</taxon>
    </lineage>
</organism>
<dbReference type="Proteomes" id="UP000466931">
    <property type="component" value="Chromosome"/>
</dbReference>
<keyword evidence="3" id="KW-1185">Reference proteome</keyword>
<reference evidence="2" key="2">
    <citation type="submission" date="2020-02" db="EMBL/GenBank/DDBJ databases">
        <authorList>
            <person name="Matsumoto Y."/>
            <person name="Motooka D."/>
            <person name="Nakamura S."/>
        </authorList>
    </citation>
    <scope>NUCLEOTIDE SEQUENCE</scope>
    <source>
        <strain evidence="2">JCM 13671</strain>
    </source>
</reference>
<dbReference type="InterPro" id="IPR005545">
    <property type="entry name" value="YCII"/>
</dbReference>
<evidence type="ECO:0000256" key="1">
    <source>
        <dbReference type="ARBA" id="ARBA00007689"/>
    </source>
</evidence>
<dbReference type="PANTHER" id="PTHR37828">
    <property type="entry name" value="GSR2449 PROTEIN"/>
    <property type="match status" value="1"/>
</dbReference>
<dbReference type="Pfam" id="PF03795">
    <property type="entry name" value="YCII"/>
    <property type="match status" value="1"/>
</dbReference>
<dbReference type="PANTHER" id="PTHR37828:SF1">
    <property type="entry name" value="YCII-RELATED DOMAIN-CONTAINING PROTEIN"/>
    <property type="match status" value="1"/>
</dbReference>
<evidence type="ECO:0000313" key="3">
    <source>
        <dbReference type="Proteomes" id="UP000466931"/>
    </source>
</evidence>
<keyword evidence="2" id="KW-0378">Hydrolase</keyword>
<dbReference type="SUPFAM" id="SSF54909">
    <property type="entry name" value="Dimeric alpha+beta barrel"/>
    <property type="match status" value="1"/>
</dbReference>
<dbReference type="InterPro" id="IPR011008">
    <property type="entry name" value="Dimeric_a/b-barrel"/>
</dbReference>
<accession>A0A7I7XZ91</accession>
<dbReference type="Gene3D" id="3.30.70.1060">
    <property type="entry name" value="Dimeric alpha+beta barrel"/>
    <property type="match status" value="1"/>
</dbReference>
<name>A0A7I7XZ91_9MYCO</name>
<gene>
    <name evidence="2" type="ORF">MCNF_30590</name>
</gene>